<organism evidence="7 8">
    <name type="scientific">Desulforhopalus singaporensis</name>
    <dbReference type="NCBI Taxonomy" id="91360"/>
    <lineage>
        <taxon>Bacteria</taxon>
        <taxon>Pseudomonadati</taxon>
        <taxon>Thermodesulfobacteriota</taxon>
        <taxon>Desulfobulbia</taxon>
        <taxon>Desulfobulbales</taxon>
        <taxon>Desulfocapsaceae</taxon>
        <taxon>Desulforhopalus</taxon>
    </lineage>
</organism>
<evidence type="ECO:0000256" key="3">
    <source>
        <dbReference type="ARBA" id="ARBA00022643"/>
    </source>
</evidence>
<evidence type="ECO:0000256" key="5">
    <source>
        <dbReference type="HAMAP-Rule" id="MF_01984"/>
    </source>
</evidence>
<protein>
    <recommendedName>
        <fullName evidence="5">Flavin prenyltransferase UbiX</fullName>
        <ecNumber evidence="5">2.5.1.129</ecNumber>
    </recommendedName>
</protein>
<feature type="binding site" evidence="5">
    <location>
        <position position="133"/>
    </location>
    <ligand>
        <name>FMN</name>
        <dbReference type="ChEBI" id="CHEBI:58210"/>
    </ligand>
</feature>
<keyword evidence="8" id="KW-1185">Reference proteome</keyword>
<dbReference type="SUPFAM" id="SSF52507">
    <property type="entry name" value="Homo-oligomeric flavin-containing Cys decarboxylases, HFCD"/>
    <property type="match status" value="1"/>
</dbReference>
<dbReference type="NCBIfam" id="NF004685">
    <property type="entry name" value="PRK06029.1"/>
    <property type="match status" value="1"/>
</dbReference>
<dbReference type="EC" id="2.5.1.129" evidence="5"/>
<feature type="binding site" evidence="5">
    <location>
        <begin position="98"/>
        <end position="101"/>
    </location>
    <ligand>
        <name>FMN</name>
        <dbReference type="ChEBI" id="CHEBI:58210"/>
    </ligand>
</feature>
<dbReference type="Proteomes" id="UP000199073">
    <property type="component" value="Unassembled WGS sequence"/>
</dbReference>
<evidence type="ECO:0000259" key="6">
    <source>
        <dbReference type="Pfam" id="PF02441"/>
    </source>
</evidence>
<comment type="caution">
    <text evidence="5">Lacks conserved residue(s) required for the propagation of feature annotation.</text>
</comment>
<dbReference type="NCBIfam" id="TIGR00421">
    <property type="entry name" value="ubiX_pad"/>
    <property type="match status" value="1"/>
</dbReference>
<dbReference type="RefSeq" id="WP_092219678.1">
    <property type="nucleotide sequence ID" value="NZ_FNJI01000003.1"/>
</dbReference>
<name>A0A1H0KU21_9BACT</name>
<dbReference type="InterPro" id="IPR004507">
    <property type="entry name" value="UbiX-like"/>
</dbReference>
<sequence>MDGLIQEKHLHHRKITVGITGASGAVYGIRAVEILNSLGVETHLVISGAAEITIAHETGRTIESVRGLATRRYDNKDIGATIASGSYGIDGMIIAPCSMRTLGAIANSLSDNLIVRAADVMLKEGKPLVLVVRETPLHRGHLRLMDLAALSGAIIFPPVPALYNKPLTIEEMIDQSVYRFLHRIGIETPGRKSWQGF</sequence>
<dbReference type="HAMAP" id="MF_01984">
    <property type="entry name" value="ubiX_pad"/>
    <property type="match status" value="1"/>
</dbReference>
<evidence type="ECO:0000256" key="1">
    <source>
        <dbReference type="ARBA" id="ARBA00022602"/>
    </source>
</evidence>
<comment type="similarity">
    <text evidence="5">Belongs to the UbiX/PAD1 family.</text>
</comment>
<keyword evidence="2 5" id="KW-0285">Flavoprotein</keyword>
<dbReference type="Pfam" id="PF02441">
    <property type="entry name" value="Flavoprotein"/>
    <property type="match status" value="1"/>
</dbReference>
<dbReference type="AlphaFoldDB" id="A0A1H0KU21"/>
<dbReference type="InterPro" id="IPR003382">
    <property type="entry name" value="Flavoprotein"/>
</dbReference>
<gene>
    <name evidence="5" type="primary">ubiX</name>
    <name evidence="7" type="ORF">SAMN05660330_00630</name>
</gene>
<evidence type="ECO:0000313" key="8">
    <source>
        <dbReference type="Proteomes" id="UP000199073"/>
    </source>
</evidence>
<comment type="catalytic activity">
    <reaction evidence="5">
        <text>dimethylallyl phosphate + FMNH2 = prenylated FMNH2 + phosphate</text>
        <dbReference type="Rhea" id="RHEA:37743"/>
        <dbReference type="ChEBI" id="CHEBI:43474"/>
        <dbReference type="ChEBI" id="CHEBI:57618"/>
        <dbReference type="ChEBI" id="CHEBI:87467"/>
        <dbReference type="ChEBI" id="CHEBI:88052"/>
        <dbReference type="EC" id="2.5.1.129"/>
    </reaction>
</comment>
<dbReference type="Gene3D" id="3.40.50.1950">
    <property type="entry name" value="Flavin prenyltransferase-like"/>
    <property type="match status" value="1"/>
</dbReference>
<proteinExistence type="inferred from homology"/>
<dbReference type="InterPro" id="IPR036551">
    <property type="entry name" value="Flavin_trans-like"/>
</dbReference>
<evidence type="ECO:0000256" key="4">
    <source>
        <dbReference type="ARBA" id="ARBA00022679"/>
    </source>
</evidence>
<accession>A0A1H0KU21</accession>
<keyword evidence="3 5" id="KW-0288">FMN</keyword>
<comment type="function">
    <text evidence="5">Flavin prenyltransferase that catalyzes the synthesis of the prenylated FMN cofactor (prenyl-FMN) for 4-hydroxy-3-polyprenylbenzoic acid decarboxylase UbiD. The prenyltransferase is metal-independent and links a dimethylallyl moiety from dimethylallyl monophosphate (DMAP) to the flavin N5 and C6 atoms of FMN.</text>
</comment>
<dbReference type="STRING" id="91360.SAMN05660330_00630"/>
<feature type="binding site" evidence="5">
    <location>
        <begin position="21"/>
        <end position="23"/>
    </location>
    <ligand>
        <name>FMN</name>
        <dbReference type="ChEBI" id="CHEBI:58210"/>
    </ligand>
</feature>
<feature type="binding site" evidence="5">
    <location>
        <position position="179"/>
    </location>
    <ligand>
        <name>dimethylallyl phosphate</name>
        <dbReference type="ChEBI" id="CHEBI:88052"/>
    </ligand>
</feature>
<keyword evidence="4 5" id="KW-0808">Transferase</keyword>
<feature type="domain" description="Flavoprotein" evidence="6">
    <location>
        <begin position="14"/>
        <end position="175"/>
    </location>
</feature>
<dbReference type="GO" id="GO:0106141">
    <property type="term" value="F:flavin prenyltransferase activity"/>
    <property type="evidence" value="ECO:0007669"/>
    <property type="project" value="UniProtKB-EC"/>
</dbReference>
<reference evidence="7 8" key="1">
    <citation type="submission" date="2016-10" db="EMBL/GenBank/DDBJ databases">
        <authorList>
            <person name="de Groot N.N."/>
        </authorList>
    </citation>
    <scope>NUCLEOTIDE SEQUENCE [LARGE SCALE GENOMIC DNA]</scope>
    <source>
        <strain evidence="7 8">DSM 12130</strain>
    </source>
</reference>
<dbReference type="EMBL" id="FNJI01000003">
    <property type="protein sequence ID" value="SDO59504.1"/>
    <property type="molecule type" value="Genomic_DNA"/>
</dbReference>
<evidence type="ECO:0000256" key="2">
    <source>
        <dbReference type="ARBA" id="ARBA00022630"/>
    </source>
</evidence>
<evidence type="ECO:0000313" key="7">
    <source>
        <dbReference type="EMBL" id="SDO59504.1"/>
    </source>
</evidence>
<feature type="binding site" evidence="5">
    <location>
        <position position="163"/>
    </location>
    <ligand>
        <name>dimethylallyl phosphate</name>
        <dbReference type="ChEBI" id="CHEBI:88052"/>
    </ligand>
</feature>
<dbReference type="OrthoDB" id="9781577at2"/>
<keyword evidence="1 5" id="KW-0637">Prenyltransferase</keyword>
<feature type="binding site" evidence="5">
    <location>
        <position position="47"/>
    </location>
    <ligand>
        <name>FMN</name>
        <dbReference type="ChEBI" id="CHEBI:58210"/>
    </ligand>
</feature>